<evidence type="ECO:0000256" key="7">
    <source>
        <dbReference type="ARBA" id="ARBA00023204"/>
    </source>
</evidence>
<evidence type="ECO:0000313" key="12">
    <source>
        <dbReference type="EMBL" id="HHI88471.1"/>
    </source>
</evidence>
<proteinExistence type="inferred from homology"/>
<dbReference type="Gene3D" id="3.30.160.70">
    <property type="entry name" value="Methylated DNA-protein cysteine methyltransferase domain"/>
    <property type="match status" value="1"/>
</dbReference>
<dbReference type="PANTHER" id="PTHR10815">
    <property type="entry name" value="METHYLATED-DNA--PROTEIN-CYSTEINE METHYLTRANSFERASE"/>
    <property type="match status" value="1"/>
</dbReference>
<dbReference type="SUPFAM" id="SSF53155">
    <property type="entry name" value="Methylated DNA-protein cysteine methyltransferase domain"/>
    <property type="match status" value="1"/>
</dbReference>
<dbReference type="HAMAP" id="MF_00772">
    <property type="entry name" value="OGT"/>
    <property type="match status" value="1"/>
</dbReference>
<evidence type="ECO:0000256" key="1">
    <source>
        <dbReference type="ARBA" id="ARBA00001286"/>
    </source>
</evidence>
<dbReference type="InterPro" id="IPR001497">
    <property type="entry name" value="MethylDNA_cys_MeTrfase_AS"/>
</dbReference>
<feature type="domain" description="Methylated-DNA-[protein]-cysteine S-methyltransferase DNA binding" evidence="10">
    <location>
        <begin position="86"/>
        <end position="166"/>
    </location>
</feature>
<accession>A0A7V5U0T5</accession>
<dbReference type="FunFam" id="1.10.10.10:FF:000214">
    <property type="entry name" value="Methylated-DNA--protein-cysteine methyltransferase"/>
    <property type="match status" value="1"/>
</dbReference>
<dbReference type="Pfam" id="PF01035">
    <property type="entry name" value="DNA_binding_1"/>
    <property type="match status" value="1"/>
</dbReference>
<evidence type="ECO:0000259" key="10">
    <source>
        <dbReference type="Pfam" id="PF01035"/>
    </source>
</evidence>
<feature type="domain" description="Methylguanine DNA methyltransferase ribonuclease-like" evidence="11">
    <location>
        <begin position="15"/>
        <end position="81"/>
    </location>
</feature>
<keyword evidence="5 9" id="KW-0808">Transferase</keyword>
<dbReference type="GO" id="GO:0032259">
    <property type="term" value="P:methylation"/>
    <property type="evidence" value="ECO:0007669"/>
    <property type="project" value="UniProtKB-KW"/>
</dbReference>
<dbReference type="NCBIfam" id="TIGR00589">
    <property type="entry name" value="ogt"/>
    <property type="match status" value="1"/>
</dbReference>
<feature type="active site" description="Nucleophile; methyl group acceptor" evidence="9">
    <location>
        <position position="137"/>
    </location>
</feature>
<dbReference type="InterPro" id="IPR036217">
    <property type="entry name" value="MethylDNA_cys_MeTrfase_DNAb"/>
</dbReference>
<dbReference type="GO" id="GO:0006307">
    <property type="term" value="P:DNA alkylation repair"/>
    <property type="evidence" value="ECO:0007669"/>
    <property type="project" value="UniProtKB-UniRule"/>
</dbReference>
<dbReference type="Proteomes" id="UP000885806">
    <property type="component" value="Unassembled WGS sequence"/>
</dbReference>
<keyword evidence="7 9" id="KW-0234">DNA repair</keyword>
<gene>
    <name evidence="12" type="ORF">ENK01_00835</name>
</gene>
<comment type="subcellular location">
    <subcellularLocation>
        <location evidence="9">Cytoplasm</location>
    </subcellularLocation>
</comment>
<dbReference type="EC" id="2.1.1.63" evidence="9"/>
<comment type="miscellaneous">
    <text evidence="9">This enzyme catalyzes only one turnover and therefore is not strictly catalytic. According to one definition, an enzyme is a biocatalyst that acts repeatedly and over many reaction cycles.</text>
</comment>
<keyword evidence="4 9" id="KW-0489">Methyltransferase</keyword>
<evidence type="ECO:0000256" key="6">
    <source>
        <dbReference type="ARBA" id="ARBA00022763"/>
    </source>
</evidence>
<dbReference type="InterPro" id="IPR008332">
    <property type="entry name" value="MethylG_MeTrfase_N"/>
</dbReference>
<comment type="caution">
    <text evidence="12">The sequence shown here is derived from an EMBL/GenBank/DDBJ whole genome shotgun (WGS) entry which is preliminary data.</text>
</comment>
<dbReference type="InterPro" id="IPR014048">
    <property type="entry name" value="MethylDNA_cys_MeTrfase_DNA-bd"/>
</dbReference>
<dbReference type="Gene3D" id="1.10.10.10">
    <property type="entry name" value="Winged helix-like DNA-binding domain superfamily/Winged helix DNA-binding domain"/>
    <property type="match status" value="1"/>
</dbReference>
<keyword evidence="3 9" id="KW-0963">Cytoplasm</keyword>
<evidence type="ECO:0000259" key="11">
    <source>
        <dbReference type="Pfam" id="PF02870"/>
    </source>
</evidence>
<dbReference type="Pfam" id="PF02870">
    <property type="entry name" value="Methyltransf_1N"/>
    <property type="match status" value="1"/>
</dbReference>
<evidence type="ECO:0000256" key="3">
    <source>
        <dbReference type="ARBA" id="ARBA00022490"/>
    </source>
</evidence>
<dbReference type="InterPro" id="IPR036631">
    <property type="entry name" value="MGMT_N_sf"/>
</dbReference>
<dbReference type="PROSITE" id="PS00374">
    <property type="entry name" value="MGMT"/>
    <property type="match status" value="1"/>
</dbReference>
<sequence>MRDGQKISPAIDRHDYVRTPIGVLLLAGCGRYLRLVGFPKGSHRRTPLAHWRQDKRAFVEAKAQLLEYFNGQRKGFDLPIRADGTEFQRQAWTALQDIPYGQTRTYGQQAAAMGNPKACRAVGGANHANPIPIIIPCHRVIGAGGALTGFGGGLAVKDYLLRLEGAIPT</sequence>
<comment type="function">
    <text evidence="9">Involved in the cellular defense against the biological effects of O6-methylguanine (O6-MeG) and O4-methylthymine (O4-MeT) in DNA. Repairs the methylated nucleobase in DNA by stoichiometrically transferring the methyl group to a cysteine residue in the enzyme. This is a suicide reaction: the enzyme is irreversibly inactivated.</text>
</comment>
<keyword evidence="6 9" id="KW-0227">DNA damage</keyword>
<evidence type="ECO:0000256" key="2">
    <source>
        <dbReference type="ARBA" id="ARBA00008711"/>
    </source>
</evidence>
<dbReference type="GO" id="GO:0003908">
    <property type="term" value="F:methylated-DNA-[protein]-cysteine S-methyltransferase activity"/>
    <property type="evidence" value="ECO:0007669"/>
    <property type="project" value="UniProtKB-UniRule"/>
</dbReference>
<comment type="similarity">
    <text evidence="2 9">Belongs to the MGMT family.</text>
</comment>
<reference evidence="12" key="1">
    <citation type="journal article" date="2020" name="mSystems">
        <title>Genome- and Community-Level Interaction Insights into Carbon Utilization and Element Cycling Functions of Hydrothermarchaeota in Hydrothermal Sediment.</title>
        <authorList>
            <person name="Zhou Z."/>
            <person name="Liu Y."/>
            <person name="Xu W."/>
            <person name="Pan J."/>
            <person name="Luo Z.H."/>
            <person name="Li M."/>
        </authorList>
    </citation>
    <scope>NUCLEOTIDE SEQUENCE [LARGE SCALE GENOMIC DNA]</scope>
    <source>
        <strain evidence="12">HyVt-538</strain>
    </source>
</reference>
<name>A0A7V5U0T5_9PROT</name>
<dbReference type="SUPFAM" id="SSF46767">
    <property type="entry name" value="Methylated DNA-protein cysteine methyltransferase, C-terminal domain"/>
    <property type="match status" value="1"/>
</dbReference>
<organism evidence="12">
    <name type="scientific">Hellea balneolensis</name>
    <dbReference type="NCBI Taxonomy" id="287478"/>
    <lineage>
        <taxon>Bacteria</taxon>
        <taxon>Pseudomonadati</taxon>
        <taxon>Pseudomonadota</taxon>
        <taxon>Alphaproteobacteria</taxon>
        <taxon>Maricaulales</taxon>
        <taxon>Robiginitomaculaceae</taxon>
        <taxon>Hellea</taxon>
    </lineage>
</organism>
<dbReference type="InterPro" id="IPR036388">
    <property type="entry name" value="WH-like_DNA-bd_sf"/>
</dbReference>
<comment type="catalytic activity">
    <reaction evidence="8 9">
        <text>a 6-O-methyl-2'-deoxyguanosine in DNA + L-cysteinyl-[protein] = S-methyl-L-cysteinyl-[protein] + a 2'-deoxyguanosine in DNA</text>
        <dbReference type="Rhea" id="RHEA:24000"/>
        <dbReference type="Rhea" id="RHEA-COMP:10131"/>
        <dbReference type="Rhea" id="RHEA-COMP:10132"/>
        <dbReference type="Rhea" id="RHEA-COMP:11367"/>
        <dbReference type="Rhea" id="RHEA-COMP:11368"/>
        <dbReference type="ChEBI" id="CHEBI:29950"/>
        <dbReference type="ChEBI" id="CHEBI:82612"/>
        <dbReference type="ChEBI" id="CHEBI:85445"/>
        <dbReference type="ChEBI" id="CHEBI:85448"/>
        <dbReference type="EC" id="2.1.1.63"/>
    </reaction>
</comment>
<dbReference type="InterPro" id="IPR023546">
    <property type="entry name" value="MGMT"/>
</dbReference>
<protein>
    <recommendedName>
        <fullName evidence="9">Methylated-DNA--protein-cysteine methyltransferase</fullName>
        <ecNumber evidence="9">2.1.1.63</ecNumber>
    </recommendedName>
    <alternativeName>
        <fullName evidence="9">6-O-methylguanine-DNA methyltransferase</fullName>
        <shortName evidence="9">MGMT</shortName>
    </alternativeName>
    <alternativeName>
        <fullName evidence="9">O-6-methylguanine-DNA-alkyltransferase</fullName>
    </alternativeName>
</protein>
<dbReference type="CDD" id="cd06445">
    <property type="entry name" value="ATase"/>
    <property type="match status" value="1"/>
</dbReference>
<dbReference type="PANTHER" id="PTHR10815:SF5">
    <property type="entry name" value="METHYLATED-DNA--PROTEIN-CYSTEINE METHYLTRANSFERASE"/>
    <property type="match status" value="1"/>
</dbReference>
<dbReference type="GO" id="GO:0005737">
    <property type="term" value="C:cytoplasm"/>
    <property type="evidence" value="ECO:0007669"/>
    <property type="project" value="UniProtKB-SubCell"/>
</dbReference>
<comment type="catalytic activity">
    <reaction evidence="1 9">
        <text>a 4-O-methyl-thymidine in DNA + L-cysteinyl-[protein] = a thymidine in DNA + S-methyl-L-cysteinyl-[protein]</text>
        <dbReference type="Rhea" id="RHEA:53428"/>
        <dbReference type="Rhea" id="RHEA-COMP:10131"/>
        <dbReference type="Rhea" id="RHEA-COMP:10132"/>
        <dbReference type="Rhea" id="RHEA-COMP:13555"/>
        <dbReference type="Rhea" id="RHEA-COMP:13556"/>
        <dbReference type="ChEBI" id="CHEBI:29950"/>
        <dbReference type="ChEBI" id="CHEBI:82612"/>
        <dbReference type="ChEBI" id="CHEBI:137386"/>
        <dbReference type="ChEBI" id="CHEBI:137387"/>
        <dbReference type="EC" id="2.1.1.63"/>
    </reaction>
</comment>
<evidence type="ECO:0000256" key="9">
    <source>
        <dbReference type="HAMAP-Rule" id="MF_00772"/>
    </source>
</evidence>
<dbReference type="AlphaFoldDB" id="A0A7V5U0T5"/>
<dbReference type="EMBL" id="DROP01000057">
    <property type="protein sequence ID" value="HHI88471.1"/>
    <property type="molecule type" value="Genomic_DNA"/>
</dbReference>
<evidence type="ECO:0000256" key="5">
    <source>
        <dbReference type="ARBA" id="ARBA00022679"/>
    </source>
</evidence>
<dbReference type="PROSITE" id="PS51257">
    <property type="entry name" value="PROKAR_LIPOPROTEIN"/>
    <property type="match status" value="1"/>
</dbReference>
<evidence type="ECO:0000256" key="8">
    <source>
        <dbReference type="ARBA" id="ARBA00049348"/>
    </source>
</evidence>
<evidence type="ECO:0000256" key="4">
    <source>
        <dbReference type="ARBA" id="ARBA00022603"/>
    </source>
</evidence>